<dbReference type="Gene3D" id="3.40.50.300">
    <property type="entry name" value="P-loop containing nucleotide triphosphate hydrolases"/>
    <property type="match status" value="1"/>
</dbReference>
<dbReference type="SUPFAM" id="SSF90123">
    <property type="entry name" value="ABC transporter transmembrane region"/>
    <property type="match status" value="1"/>
</dbReference>
<proteinExistence type="predicted"/>
<dbReference type="GO" id="GO:0016887">
    <property type="term" value="F:ATP hydrolysis activity"/>
    <property type="evidence" value="ECO:0007669"/>
    <property type="project" value="InterPro"/>
</dbReference>
<evidence type="ECO:0000256" key="8">
    <source>
        <dbReference type="SAM" id="Phobius"/>
    </source>
</evidence>
<dbReference type="GO" id="GO:0005886">
    <property type="term" value="C:plasma membrane"/>
    <property type="evidence" value="ECO:0007669"/>
    <property type="project" value="UniProtKB-SubCell"/>
</dbReference>
<dbReference type="PANTHER" id="PTHR43394:SF1">
    <property type="entry name" value="ATP-BINDING CASSETTE SUB-FAMILY B MEMBER 10, MITOCHONDRIAL"/>
    <property type="match status" value="1"/>
</dbReference>
<dbReference type="InterPro" id="IPR003593">
    <property type="entry name" value="AAA+_ATPase"/>
</dbReference>
<dbReference type="AlphaFoldDB" id="A0A7X6HZI4"/>
<feature type="region of interest" description="Disordered" evidence="7">
    <location>
        <begin position="569"/>
        <end position="595"/>
    </location>
</feature>
<dbReference type="PROSITE" id="PS00211">
    <property type="entry name" value="ABC_TRANSPORTER_1"/>
    <property type="match status" value="1"/>
</dbReference>
<evidence type="ECO:0000256" key="3">
    <source>
        <dbReference type="ARBA" id="ARBA00022741"/>
    </source>
</evidence>
<dbReference type="PANTHER" id="PTHR43394">
    <property type="entry name" value="ATP-DEPENDENT PERMEASE MDL1, MITOCHONDRIAL"/>
    <property type="match status" value="1"/>
</dbReference>
<evidence type="ECO:0000259" key="10">
    <source>
        <dbReference type="PROSITE" id="PS50929"/>
    </source>
</evidence>
<organism evidence="11 12">
    <name type="scientific">Streptomyces lonarensis</name>
    <dbReference type="NCBI Taxonomy" id="700599"/>
    <lineage>
        <taxon>Bacteria</taxon>
        <taxon>Bacillati</taxon>
        <taxon>Actinomycetota</taxon>
        <taxon>Actinomycetes</taxon>
        <taxon>Kitasatosporales</taxon>
        <taxon>Streptomycetaceae</taxon>
        <taxon>Streptomyces</taxon>
    </lineage>
</organism>
<dbReference type="EMBL" id="JAAVJD010000101">
    <property type="protein sequence ID" value="NJQ06691.1"/>
    <property type="molecule type" value="Genomic_DNA"/>
</dbReference>
<dbReference type="Pfam" id="PF00005">
    <property type="entry name" value="ABC_tran"/>
    <property type="match status" value="1"/>
</dbReference>
<dbReference type="InterPro" id="IPR003439">
    <property type="entry name" value="ABC_transporter-like_ATP-bd"/>
</dbReference>
<dbReference type="InterPro" id="IPR011527">
    <property type="entry name" value="ABC1_TM_dom"/>
</dbReference>
<keyword evidence="4 11" id="KW-0067">ATP-binding</keyword>
<dbReference type="Proteomes" id="UP000578686">
    <property type="component" value="Unassembled WGS sequence"/>
</dbReference>
<dbReference type="InterPro" id="IPR027417">
    <property type="entry name" value="P-loop_NTPase"/>
</dbReference>
<evidence type="ECO:0000256" key="2">
    <source>
        <dbReference type="ARBA" id="ARBA00022692"/>
    </source>
</evidence>
<reference evidence="11 12" key="1">
    <citation type="submission" date="2020-03" db="EMBL/GenBank/DDBJ databases">
        <title>Draft genome of Streptomyces sp. ventii, isolated from the Axial Seamount in the Pacific Ocean, and resequencing of the two type strains Streptomyces lonarensis strain NCL 716 and Streptomyces bohaiensis strain 11A07.</title>
        <authorList>
            <person name="Loughran R.M."/>
            <person name="Pfannmuller K.M."/>
            <person name="Wasson B.J."/>
            <person name="Deadmond M.C."/>
            <person name="Paddock B.E."/>
            <person name="Koyack M.J."/>
            <person name="Gallegos D.A."/>
            <person name="Mitchell E.A."/>
            <person name="Ushijima B."/>
            <person name="Saw J.H."/>
            <person name="Mcphail K.L."/>
            <person name="Videau P."/>
        </authorList>
    </citation>
    <scope>NUCLEOTIDE SEQUENCE [LARGE SCALE GENOMIC DNA]</scope>
    <source>
        <strain evidence="11 12">NCL716</strain>
    </source>
</reference>
<comment type="subcellular location">
    <subcellularLocation>
        <location evidence="1">Cell membrane</location>
        <topology evidence="1">Multi-pass membrane protein</topology>
    </subcellularLocation>
</comment>
<dbReference type="PROSITE" id="PS50929">
    <property type="entry name" value="ABC_TM1F"/>
    <property type="match status" value="1"/>
</dbReference>
<sequence length="595" mass="61101">MPPPPPTAHRGAGAEALLPALLRHRPAPALAVLVCDTAGALCALALPLALGMTIDRLLGGGAVPWTWIVLCAALVAAETACDAAVTLLGGVHTARLTSRLRELALERLLRTEPRRAAAFPPGDLTTRLTATATAAAGAPVAAAGALCAVLLPLGGLVGIALTDAWTALAFLLGIPPLVLLLRAFTRDTGAVTADYQRTQAVVATRLAEAVDGAATVRAAGTARREQARITEPLGELAAHGRRTWRIHGRAVGLSSVLLPVLTALVLAVAGLRVTAGALSVGELVTVSRYAALAMGIGAVTGALGALARSRAAGERLQPVLALPPPEHRDGALPPGGPGRLDLAGVGVTREGRPLLRDVRLSVPGGSSVAVVGRSGSGKSVLAAVAGRLHDPDSGTVSLDGVPLRDVAPDRLRQEVSYAFAAPVLFGATVADAIAFGAGSPDAAAVRAAARAAEADGFVHLLPRGYDTPMERAPLSGGERQRIGLARAFARPGRLLVLDDATSGLDTATERRVQRALDRFDGRCTRLIVAHRASTAARADRVVWLEDGAVRAVGRHDRLWHDPSYRAVFHGGTDRPDKADTVVPRPGTTAGRGADA</sequence>
<dbReference type="PROSITE" id="PS50893">
    <property type="entry name" value="ABC_TRANSPORTER_2"/>
    <property type="match status" value="1"/>
</dbReference>
<feature type="transmembrane region" description="Helical" evidence="8">
    <location>
        <begin position="165"/>
        <end position="184"/>
    </location>
</feature>
<evidence type="ECO:0000259" key="9">
    <source>
        <dbReference type="PROSITE" id="PS50893"/>
    </source>
</evidence>
<feature type="transmembrane region" description="Helical" evidence="8">
    <location>
        <begin position="30"/>
        <end position="54"/>
    </location>
</feature>
<dbReference type="SMART" id="SM00382">
    <property type="entry name" value="AAA"/>
    <property type="match status" value="1"/>
</dbReference>
<dbReference type="InterPro" id="IPR036640">
    <property type="entry name" value="ABC1_TM_sf"/>
</dbReference>
<dbReference type="Gene3D" id="1.20.1560.10">
    <property type="entry name" value="ABC transporter type 1, transmembrane domain"/>
    <property type="match status" value="1"/>
</dbReference>
<evidence type="ECO:0000313" key="11">
    <source>
        <dbReference type="EMBL" id="NJQ06691.1"/>
    </source>
</evidence>
<feature type="transmembrane region" description="Helical" evidence="8">
    <location>
        <begin position="66"/>
        <end position="91"/>
    </location>
</feature>
<keyword evidence="6 8" id="KW-0472">Membrane</keyword>
<keyword evidence="5 8" id="KW-1133">Transmembrane helix</keyword>
<evidence type="ECO:0000256" key="5">
    <source>
        <dbReference type="ARBA" id="ARBA00022989"/>
    </source>
</evidence>
<feature type="transmembrane region" description="Helical" evidence="8">
    <location>
        <begin position="134"/>
        <end position="159"/>
    </location>
</feature>
<dbReference type="InterPro" id="IPR017871">
    <property type="entry name" value="ABC_transporter-like_CS"/>
</dbReference>
<feature type="domain" description="ABC transporter" evidence="9">
    <location>
        <begin position="340"/>
        <end position="571"/>
    </location>
</feature>
<accession>A0A7X6HZI4</accession>
<feature type="domain" description="ABC transmembrane type-1" evidence="10">
    <location>
        <begin position="38"/>
        <end position="308"/>
    </location>
</feature>
<evidence type="ECO:0000256" key="7">
    <source>
        <dbReference type="SAM" id="MobiDB-lite"/>
    </source>
</evidence>
<feature type="transmembrane region" description="Helical" evidence="8">
    <location>
        <begin position="250"/>
        <end position="269"/>
    </location>
</feature>
<evidence type="ECO:0000256" key="6">
    <source>
        <dbReference type="ARBA" id="ARBA00023136"/>
    </source>
</evidence>
<keyword evidence="3" id="KW-0547">Nucleotide-binding</keyword>
<dbReference type="RefSeq" id="WP_167971023.1">
    <property type="nucleotide sequence ID" value="NZ_JAAVJD010000101.1"/>
</dbReference>
<dbReference type="SUPFAM" id="SSF52540">
    <property type="entry name" value="P-loop containing nucleoside triphosphate hydrolases"/>
    <property type="match status" value="1"/>
</dbReference>
<evidence type="ECO:0000256" key="4">
    <source>
        <dbReference type="ARBA" id="ARBA00022840"/>
    </source>
</evidence>
<keyword evidence="2 8" id="KW-0812">Transmembrane</keyword>
<dbReference type="CDD" id="cd03228">
    <property type="entry name" value="ABCC_MRP_Like"/>
    <property type="match status" value="1"/>
</dbReference>
<evidence type="ECO:0000313" key="12">
    <source>
        <dbReference type="Proteomes" id="UP000578686"/>
    </source>
</evidence>
<dbReference type="GO" id="GO:0005524">
    <property type="term" value="F:ATP binding"/>
    <property type="evidence" value="ECO:0007669"/>
    <property type="project" value="UniProtKB-KW"/>
</dbReference>
<protein>
    <submittedName>
        <fullName evidence="11">ABC transporter ATP-binding protein</fullName>
    </submittedName>
</protein>
<gene>
    <name evidence="11" type="ORF">HCN56_14125</name>
</gene>
<name>A0A7X6HZI4_9ACTN</name>
<feature type="transmembrane region" description="Helical" evidence="8">
    <location>
        <begin position="289"/>
        <end position="307"/>
    </location>
</feature>
<evidence type="ECO:0000256" key="1">
    <source>
        <dbReference type="ARBA" id="ARBA00004651"/>
    </source>
</evidence>
<dbReference type="Pfam" id="PF00664">
    <property type="entry name" value="ABC_membrane"/>
    <property type="match status" value="1"/>
</dbReference>
<keyword evidence="12" id="KW-1185">Reference proteome</keyword>
<dbReference type="GO" id="GO:0015421">
    <property type="term" value="F:ABC-type oligopeptide transporter activity"/>
    <property type="evidence" value="ECO:0007669"/>
    <property type="project" value="TreeGrafter"/>
</dbReference>
<dbReference type="InterPro" id="IPR039421">
    <property type="entry name" value="Type_1_exporter"/>
</dbReference>
<comment type="caution">
    <text evidence="11">The sequence shown here is derived from an EMBL/GenBank/DDBJ whole genome shotgun (WGS) entry which is preliminary data.</text>
</comment>